<gene>
    <name evidence="2" type="ORF">PPSIR1_24509</name>
</gene>
<dbReference type="Gene3D" id="3.10.180.10">
    <property type="entry name" value="2,3-Dihydroxybiphenyl 1,2-Dioxygenase, domain 1"/>
    <property type="match status" value="1"/>
</dbReference>
<dbReference type="PROSITE" id="PS51257">
    <property type="entry name" value="PROKAR_LIPOPROTEIN"/>
    <property type="match status" value="1"/>
</dbReference>
<keyword evidence="1" id="KW-0732">Signal</keyword>
<proteinExistence type="predicted"/>
<feature type="signal peptide" evidence="1">
    <location>
        <begin position="1"/>
        <end position="24"/>
    </location>
</feature>
<dbReference type="Proteomes" id="UP000005801">
    <property type="component" value="Unassembled WGS sequence"/>
</dbReference>
<dbReference type="InterPro" id="IPR029068">
    <property type="entry name" value="Glyas_Bleomycin-R_OHBP_Dase"/>
</dbReference>
<feature type="chain" id="PRO_5002695566" evidence="1">
    <location>
        <begin position="25"/>
        <end position="274"/>
    </location>
</feature>
<dbReference type="AlphaFoldDB" id="A6GGV8"/>
<dbReference type="RefSeq" id="WP_006975946.1">
    <property type="nucleotide sequence ID" value="NZ_ABCS01000111.1"/>
</dbReference>
<accession>A6GGV8</accession>
<dbReference type="EMBL" id="ABCS01000111">
    <property type="protein sequence ID" value="EDM74899.1"/>
    <property type="molecule type" value="Genomic_DNA"/>
</dbReference>
<organism evidence="2 3">
    <name type="scientific">Plesiocystis pacifica SIR-1</name>
    <dbReference type="NCBI Taxonomy" id="391625"/>
    <lineage>
        <taxon>Bacteria</taxon>
        <taxon>Pseudomonadati</taxon>
        <taxon>Myxococcota</taxon>
        <taxon>Polyangia</taxon>
        <taxon>Nannocystales</taxon>
        <taxon>Nannocystaceae</taxon>
        <taxon>Plesiocystis</taxon>
    </lineage>
</organism>
<evidence type="ECO:0000313" key="2">
    <source>
        <dbReference type="EMBL" id="EDM74899.1"/>
    </source>
</evidence>
<name>A6GGV8_9BACT</name>
<reference evidence="2 3" key="1">
    <citation type="submission" date="2007-06" db="EMBL/GenBank/DDBJ databases">
        <authorList>
            <person name="Shimkets L."/>
            <person name="Ferriera S."/>
            <person name="Johnson J."/>
            <person name="Kravitz S."/>
            <person name="Beeson K."/>
            <person name="Sutton G."/>
            <person name="Rogers Y.-H."/>
            <person name="Friedman R."/>
            <person name="Frazier M."/>
            <person name="Venter J.C."/>
        </authorList>
    </citation>
    <scope>NUCLEOTIDE SEQUENCE [LARGE SCALE GENOMIC DNA]</scope>
    <source>
        <strain evidence="2 3">SIR-1</strain>
    </source>
</reference>
<keyword evidence="3" id="KW-1185">Reference proteome</keyword>
<dbReference type="STRING" id="391625.PPSIR1_24509"/>
<comment type="caution">
    <text evidence="2">The sequence shown here is derived from an EMBL/GenBank/DDBJ whole genome shotgun (WGS) entry which is preliminary data.</text>
</comment>
<evidence type="ECO:0000313" key="3">
    <source>
        <dbReference type="Proteomes" id="UP000005801"/>
    </source>
</evidence>
<protein>
    <submittedName>
        <fullName evidence="2">Uncharacterized protein</fullName>
    </submittedName>
</protein>
<evidence type="ECO:0000256" key="1">
    <source>
        <dbReference type="SAM" id="SignalP"/>
    </source>
</evidence>
<sequence>MALASRLAVSAALLATLAGLACHARGAVATSEPSGAAQPPRFDHLVVFVTDDALGTCLAEVFTPAERLATRHEGQGTSGRYFLFLNTFLELLKLEDLDEARANQAAFGSDYALRWSAAGSPFAVGVVVASLEPSRAGFPARIYAAPDGRSTYLMATGNQDARAPLVYATGPERAHPRRESLDEVDAIEDPGRRETVREYLTHPSGALTVTRIVVSLPPEALDSTNVELARELEHIEFVPAGAGSSSPHLWLELDGGTQGRTHECEGPPGVTLRW</sequence>